<dbReference type="AlphaFoldDB" id="A0A7X0HGH4"/>
<dbReference type="EMBL" id="JACHEM010000005">
    <property type="protein sequence ID" value="MBB6436054.1"/>
    <property type="molecule type" value="Genomic_DNA"/>
</dbReference>
<dbReference type="Proteomes" id="UP000540423">
    <property type="component" value="Unassembled WGS sequence"/>
</dbReference>
<feature type="compositionally biased region" description="Basic and acidic residues" evidence="1">
    <location>
        <begin position="21"/>
        <end position="31"/>
    </location>
</feature>
<evidence type="ECO:0000313" key="3">
    <source>
        <dbReference type="Proteomes" id="UP000540423"/>
    </source>
</evidence>
<organism evidence="2 3">
    <name type="scientific">Streptomyces candidus</name>
    <dbReference type="NCBI Taxonomy" id="67283"/>
    <lineage>
        <taxon>Bacteria</taxon>
        <taxon>Bacillati</taxon>
        <taxon>Actinomycetota</taxon>
        <taxon>Actinomycetes</taxon>
        <taxon>Kitasatosporales</taxon>
        <taxon>Streptomycetaceae</taxon>
        <taxon>Streptomyces</taxon>
    </lineage>
</organism>
<protein>
    <submittedName>
        <fullName evidence="2">Uncharacterized protein</fullName>
    </submittedName>
</protein>
<keyword evidence="3" id="KW-1185">Reference proteome</keyword>
<sequence>MPAPVSYRSPRLGARRRNGGHAHDAGSEFRHSSTVRSAPPSPCYRGRCLHLASTAGIAHLIAV</sequence>
<feature type="region of interest" description="Disordered" evidence="1">
    <location>
        <begin position="1"/>
        <end position="38"/>
    </location>
</feature>
<comment type="caution">
    <text evidence="2">The sequence shown here is derived from an EMBL/GenBank/DDBJ whole genome shotgun (WGS) entry which is preliminary data.</text>
</comment>
<accession>A0A7X0HGH4</accession>
<proteinExistence type="predicted"/>
<name>A0A7X0HGH4_9ACTN</name>
<evidence type="ECO:0000256" key="1">
    <source>
        <dbReference type="SAM" id="MobiDB-lite"/>
    </source>
</evidence>
<reference evidence="2 3" key="1">
    <citation type="submission" date="2020-08" db="EMBL/GenBank/DDBJ databases">
        <title>Genomic Encyclopedia of Type Strains, Phase IV (KMG-IV): sequencing the most valuable type-strain genomes for metagenomic binning, comparative biology and taxonomic classification.</title>
        <authorList>
            <person name="Goeker M."/>
        </authorList>
    </citation>
    <scope>NUCLEOTIDE SEQUENCE [LARGE SCALE GENOMIC DNA]</scope>
    <source>
        <strain evidence="2 3">DSM 40141</strain>
    </source>
</reference>
<gene>
    <name evidence="2" type="ORF">HNQ79_002517</name>
</gene>
<evidence type="ECO:0000313" key="2">
    <source>
        <dbReference type="EMBL" id="MBB6436054.1"/>
    </source>
</evidence>